<dbReference type="InterPro" id="IPR051122">
    <property type="entry name" value="SDR_DHRS6-like"/>
</dbReference>
<reference evidence="3 4" key="1">
    <citation type="submission" date="2020-04" db="EMBL/GenBank/DDBJ databases">
        <title>Molecular characterization of pseudomonads from Agaricus bisporus reveal novel blotch 2 pathogens in Western Europe.</title>
        <authorList>
            <person name="Taparia T."/>
            <person name="Krijger M."/>
            <person name="Haynes E."/>
            <person name="Elpinstone J.G."/>
            <person name="Noble R."/>
            <person name="Van Der Wolf J."/>
        </authorList>
    </citation>
    <scope>NUCLEOTIDE SEQUENCE [LARGE SCALE GENOMIC DNA]</scope>
    <source>
        <strain evidence="3 4">P7765</strain>
    </source>
</reference>
<dbReference type="GO" id="GO:0016491">
    <property type="term" value="F:oxidoreductase activity"/>
    <property type="evidence" value="ECO:0007669"/>
    <property type="project" value="UniProtKB-KW"/>
</dbReference>
<dbReference type="EMBL" id="JACARV010000018">
    <property type="protein sequence ID" value="NWC80143.1"/>
    <property type="molecule type" value="Genomic_DNA"/>
</dbReference>
<proteinExistence type="inferred from homology"/>
<sequence length="78" mass="8112">MEIKPIRVNVVSPGVVDTPTRDFLSREDHQGLLESVAGSLPVGRVGQADDLADAALSMMGNGFIKGTVLHVDGGGRIA</sequence>
<comment type="similarity">
    <text evidence="1">Belongs to the short-chain dehydrogenases/reductases (SDR) family.</text>
</comment>
<keyword evidence="2" id="KW-0560">Oxidoreductase</keyword>
<dbReference type="PANTHER" id="PTHR43477:SF1">
    <property type="entry name" value="DIHYDROANTICAPSIN 7-DEHYDROGENASE"/>
    <property type="match status" value="1"/>
</dbReference>
<dbReference type="Gene3D" id="3.40.50.720">
    <property type="entry name" value="NAD(P)-binding Rossmann-like Domain"/>
    <property type="match status" value="1"/>
</dbReference>
<dbReference type="InterPro" id="IPR002347">
    <property type="entry name" value="SDR_fam"/>
</dbReference>
<dbReference type="SUPFAM" id="SSF51735">
    <property type="entry name" value="NAD(P)-binding Rossmann-fold domains"/>
    <property type="match status" value="1"/>
</dbReference>
<dbReference type="InterPro" id="IPR036291">
    <property type="entry name" value="NAD(P)-bd_dom_sf"/>
</dbReference>
<dbReference type="AlphaFoldDB" id="A0A7Y7Z973"/>
<name>A0A7Y7Z973_PSEPU</name>
<accession>A0A7Y7Z973</accession>
<dbReference type="PRINTS" id="PR00081">
    <property type="entry name" value="GDHRDH"/>
</dbReference>
<gene>
    <name evidence="3" type="ORF">HX798_07525</name>
</gene>
<dbReference type="PANTHER" id="PTHR43477">
    <property type="entry name" value="DIHYDROANTICAPSIN 7-DEHYDROGENASE"/>
    <property type="match status" value="1"/>
</dbReference>
<dbReference type="RefSeq" id="WP_177010335.1">
    <property type="nucleotide sequence ID" value="NZ_JACARV010000018.1"/>
</dbReference>
<dbReference type="Pfam" id="PF13561">
    <property type="entry name" value="adh_short_C2"/>
    <property type="match status" value="1"/>
</dbReference>
<evidence type="ECO:0000313" key="4">
    <source>
        <dbReference type="Proteomes" id="UP000542695"/>
    </source>
</evidence>
<evidence type="ECO:0000256" key="1">
    <source>
        <dbReference type="ARBA" id="ARBA00006484"/>
    </source>
</evidence>
<protein>
    <submittedName>
        <fullName evidence="3">SDR family oxidoreductase</fullName>
    </submittedName>
</protein>
<evidence type="ECO:0000313" key="3">
    <source>
        <dbReference type="EMBL" id="NWC80143.1"/>
    </source>
</evidence>
<evidence type="ECO:0000256" key="2">
    <source>
        <dbReference type="ARBA" id="ARBA00023002"/>
    </source>
</evidence>
<dbReference type="Proteomes" id="UP000542695">
    <property type="component" value="Unassembled WGS sequence"/>
</dbReference>
<organism evidence="3 4">
    <name type="scientific">Pseudomonas putida</name>
    <name type="common">Arthrobacter siderocapsulatus</name>
    <dbReference type="NCBI Taxonomy" id="303"/>
    <lineage>
        <taxon>Bacteria</taxon>
        <taxon>Pseudomonadati</taxon>
        <taxon>Pseudomonadota</taxon>
        <taxon>Gammaproteobacteria</taxon>
        <taxon>Pseudomonadales</taxon>
        <taxon>Pseudomonadaceae</taxon>
        <taxon>Pseudomonas</taxon>
    </lineage>
</organism>
<comment type="caution">
    <text evidence="3">The sequence shown here is derived from an EMBL/GenBank/DDBJ whole genome shotgun (WGS) entry which is preliminary data.</text>
</comment>